<reference evidence="1" key="1">
    <citation type="journal article" date="2015" name="Nature">
        <title>Complex archaea that bridge the gap between prokaryotes and eukaryotes.</title>
        <authorList>
            <person name="Spang A."/>
            <person name="Saw J.H."/>
            <person name="Jorgensen S.L."/>
            <person name="Zaremba-Niedzwiedzka K."/>
            <person name="Martijn J."/>
            <person name="Lind A.E."/>
            <person name="van Eijk R."/>
            <person name="Schleper C."/>
            <person name="Guy L."/>
            <person name="Ettema T.J."/>
        </authorList>
    </citation>
    <scope>NUCLEOTIDE SEQUENCE</scope>
</reference>
<evidence type="ECO:0008006" key="2">
    <source>
        <dbReference type="Google" id="ProtNLM"/>
    </source>
</evidence>
<dbReference type="Gene3D" id="3.40.50.300">
    <property type="entry name" value="P-loop containing nucleotide triphosphate hydrolases"/>
    <property type="match status" value="1"/>
</dbReference>
<organism evidence="1">
    <name type="scientific">marine sediment metagenome</name>
    <dbReference type="NCBI Taxonomy" id="412755"/>
    <lineage>
        <taxon>unclassified sequences</taxon>
        <taxon>metagenomes</taxon>
        <taxon>ecological metagenomes</taxon>
    </lineage>
</organism>
<feature type="non-terminal residue" evidence="1">
    <location>
        <position position="1"/>
    </location>
</feature>
<dbReference type="AlphaFoldDB" id="A0A0F8YY64"/>
<gene>
    <name evidence="1" type="ORF">LCGC14_3099860</name>
</gene>
<evidence type="ECO:0000313" key="1">
    <source>
        <dbReference type="EMBL" id="KKK52936.1"/>
    </source>
</evidence>
<dbReference type="InterPro" id="IPR027417">
    <property type="entry name" value="P-loop_NTPase"/>
</dbReference>
<protein>
    <recommendedName>
        <fullName evidence="2">Terminase large subunit gp17-like C-terminal domain-containing protein</fullName>
    </recommendedName>
</protein>
<accession>A0A0F8YY64</accession>
<feature type="non-terminal residue" evidence="1">
    <location>
        <position position="346"/>
    </location>
</feature>
<dbReference type="EMBL" id="LAZR01066764">
    <property type="protein sequence ID" value="KKK52936.1"/>
    <property type="molecule type" value="Genomic_DNA"/>
</dbReference>
<comment type="caution">
    <text evidence="1">The sequence shown here is derived from an EMBL/GenBank/DDBJ whole genome shotgun (WGS) entry which is preliminary data.</text>
</comment>
<sequence length="346" mass="39055">PQDEIDWIETLLTIPSEKGGMVVDFHLYPQQIQMSHNKTGRDITIKGRQTRASSFILAKNLRRMVGPHSMTCLTMTQDDQTTATFRARIEHHLRDLEQKGFPHPHRSSKEELVFTDTGARYLWGSGNELTAGRAYSAGIVHLSEYAHWPNERAKALLGGILPSVPGAPVGWLDIESTPNGAEGEFHSLVQGSQLYDPMSSWSTHFYPWHIEPRYRAGTLSDTTACDLTYSSEVWAQILREFHPTADEEKLMVEVGLDVGQIMWRRVRKKEQDRTDAPFLQEYVETLEGCFLSKGGNYFASLDGIDHLKRLRDGIEEPLEIVQSVLGSSVTFGGDGLHIWQHPDLGR</sequence>
<proteinExistence type="predicted"/>
<name>A0A0F8YY64_9ZZZZ</name>